<dbReference type="GeneID" id="18871517"/>
<dbReference type="OrthoDB" id="8117402at2759"/>
<feature type="region of interest" description="Disordered" evidence="6">
    <location>
        <begin position="461"/>
        <end position="487"/>
    </location>
</feature>
<evidence type="ECO:0000313" key="8">
    <source>
        <dbReference type="EMBL" id="EGW32567.1"/>
    </source>
</evidence>
<evidence type="ECO:0000256" key="6">
    <source>
        <dbReference type="SAM" id="MobiDB-lite"/>
    </source>
</evidence>
<protein>
    <recommendedName>
        <fullName evidence="7">C2H2-type domain-containing protein</fullName>
    </recommendedName>
</protein>
<dbReference type="SMART" id="SM00355">
    <property type="entry name" value="ZnF_C2H2"/>
    <property type="match status" value="3"/>
</dbReference>
<dbReference type="Pfam" id="PF00096">
    <property type="entry name" value="zf-C2H2"/>
    <property type="match status" value="1"/>
</dbReference>
<dbReference type="GO" id="GO:0000981">
    <property type="term" value="F:DNA-binding transcription factor activity, RNA polymerase II-specific"/>
    <property type="evidence" value="ECO:0007669"/>
    <property type="project" value="TreeGrafter"/>
</dbReference>
<keyword evidence="2" id="KW-0677">Repeat</keyword>
<dbReference type="Proteomes" id="UP000000709">
    <property type="component" value="Unassembled WGS sequence"/>
</dbReference>
<evidence type="ECO:0000256" key="2">
    <source>
        <dbReference type="ARBA" id="ARBA00022737"/>
    </source>
</evidence>
<evidence type="ECO:0000256" key="4">
    <source>
        <dbReference type="ARBA" id="ARBA00022833"/>
    </source>
</evidence>
<keyword evidence="9" id="KW-1185">Reference proteome</keyword>
<evidence type="ECO:0000313" key="9">
    <source>
        <dbReference type="Proteomes" id="UP000000709"/>
    </source>
</evidence>
<feature type="domain" description="C2H2-type" evidence="7">
    <location>
        <begin position="155"/>
        <end position="179"/>
    </location>
</feature>
<feature type="domain" description="C2H2-type" evidence="7">
    <location>
        <begin position="127"/>
        <end position="154"/>
    </location>
</feature>
<dbReference type="PROSITE" id="PS00028">
    <property type="entry name" value="ZINC_FINGER_C2H2_1"/>
    <property type="match status" value="2"/>
</dbReference>
<dbReference type="GO" id="GO:0005634">
    <property type="term" value="C:nucleus"/>
    <property type="evidence" value="ECO:0007669"/>
    <property type="project" value="UniProtKB-ARBA"/>
</dbReference>
<dbReference type="Gene3D" id="3.30.160.60">
    <property type="entry name" value="Classic Zinc Finger"/>
    <property type="match status" value="3"/>
</dbReference>
<feature type="compositionally biased region" description="Basic and acidic residues" evidence="6">
    <location>
        <begin position="1"/>
        <end position="12"/>
    </location>
</feature>
<dbReference type="EMBL" id="GL996502">
    <property type="protein sequence ID" value="EGW32567.1"/>
    <property type="molecule type" value="Genomic_DNA"/>
</dbReference>
<name>G3ANN8_SPAPN</name>
<feature type="region of interest" description="Disordered" evidence="6">
    <location>
        <begin position="192"/>
        <end position="230"/>
    </location>
</feature>
<feature type="region of interest" description="Disordered" evidence="6">
    <location>
        <begin position="1"/>
        <end position="42"/>
    </location>
</feature>
<dbReference type="AlphaFoldDB" id="G3ANN8"/>
<reference evidence="8 9" key="1">
    <citation type="journal article" date="2011" name="Proc. Natl. Acad. Sci. U.S.A.">
        <title>Comparative genomics of xylose-fermenting fungi for enhanced biofuel production.</title>
        <authorList>
            <person name="Wohlbach D.J."/>
            <person name="Kuo A."/>
            <person name="Sato T.K."/>
            <person name="Potts K.M."/>
            <person name="Salamov A.A."/>
            <person name="LaButti K.M."/>
            <person name="Sun H."/>
            <person name="Clum A."/>
            <person name="Pangilinan J.L."/>
            <person name="Lindquist E.A."/>
            <person name="Lucas S."/>
            <person name="Lapidus A."/>
            <person name="Jin M."/>
            <person name="Gunawan C."/>
            <person name="Balan V."/>
            <person name="Dale B.E."/>
            <person name="Jeffries T.W."/>
            <person name="Zinkel R."/>
            <person name="Barry K.W."/>
            <person name="Grigoriev I.V."/>
            <person name="Gasch A.P."/>
        </authorList>
    </citation>
    <scope>NUCLEOTIDE SEQUENCE [LARGE SCALE GENOMIC DNA]</scope>
    <source>
        <strain evidence="9">NRRL Y-27907 / 11-Y1</strain>
    </source>
</reference>
<dbReference type="eggNOG" id="KOG1721">
    <property type="taxonomic scope" value="Eukaryota"/>
</dbReference>
<evidence type="ECO:0000256" key="3">
    <source>
        <dbReference type="ARBA" id="ARBA00022771"/>
    </source>
</evidence>
<dbReference type="SUPFAM" id="SSF57667">
    <property type="entry name" value="beta-beta-alpha zinc fingers"/>
    <property type="match status" value="2"/>
</dbReference>
<dbReference type="RefSeq" id="XP_007375843.1">
    <property type="nucleotide sequence ID" value="XM_007375781.1"/>
</dbReference>
<evidence type="ECO:0000259" key="7">
    <source>
        <dbReference type="PROSITE" id="PS50157"/>
    </source>
</evidence>
<dbReference type="InterPro" id="IPR050329">
    <property type="entry name" value="GLI_C2H2-zinc-finger"/>
</dbReference>
<feature type="region of interest" description="Disordered" evidence="6">
    <location>
        <begin position="54"/>
        <end position="90"/>
    </location>
</feature>
<dbReference type="InterPro" id="IPR013087">
    <property type="entry name" value="Znf_C2H2_type"/>
</dbReference>
<dbReference type="KEGG" id="spaa:SPAPADRAFT_51111"/>
<proteinExistence type="predicted"/>
<dbReference type="GO" id="GO:0045944">
    <property type="term" value="P:positive regulation of transcription by RNA polymerase II"/>
    <property type="evidence" value="ECO:0007669"/>
    <property type="project" value="UniProtKB-ARBA"/>
</dbReference>
<dbReference type="STRING" id="619300.G3ANN8"/>
<organism evidence="9">
    <name type="scientific">Spathaspora passalidarum (strain NRRL Y-27907 / 11-Y1)</name>
    <dbReference type="NCBI Taxonomy" id="619300"/>
    <lineage>
        <taxon>Eukaryota</taxon>
        <taxon>Fungi</taxon>
        <taxon>Dikarya</taxon>
        <taxon>Ascomycota</taxon>
        <taxon>Saccharomycotina</taxon>
        <taxon>Pichiomycetes</taxon>
        <taxon>Debaryomycetaceae</taxon>
        <taxon>Spathaspora</taxon>
    </lineage>
</organism>
<dbReference type="GO" id="GO:0000978">
    <property type="term" value="F:RNA polymerase II cis-regulatory region sequence-specific DNA binding"/>
    <property type="evidence" value="ECO:0007669"/>
    <property type="project" value="TreeGrafter"/>
</dbReference>
<feature type="domain" description="C2H2-type" evidence="7">
    <location>
        <begin position="99"/>
        <end position="126"/>
    </location>
</feature>
<dbReference type="HOGENOM" id="CLU_506382_0_0_1"/>
<feature type="compositionally biased region" description="Low complexity" evidence="6">
    <location>
        <begin position="465"/>
        <end position="484"/>
    </location>
</feature>
<feature type="compositionally biased region" description="Polar residues" evidence="6">
    <location>
        <begin position="57"/>
        <end position="77"/>
    </location>
</feature>
<dbReference type="PANTHER" id="PTHR19818">
    <property type="entry name" value="ZINC FINGER PROTEIN ZIC AND GLI"/>
    <property type="match status" value="1"/>
</dbReference>
<dbReference type="GO" id="GO:0008270">
    <property type="term" value="F:zinc ion binding"/>
    <property type="evidence" value="ECO:0007669"/>
    <property type="project" value="UniProtKB-KW"/>
</dbReference>
<keyword evidence="1" id="KW-0479">Metal-binding</keyword>
<feature type="compositionally biased region" description="Low complexity" evidence="6">
    <location>
        <begin position="16"/>
        <end position="32"/>
    </location>
</feature>
<dbReference type="InterPro" id="IPR036236">
    <property type="entry name" value="Znf_C2H2_sf"/>
</dbReference>
<dbReference type="FunFam" id="3.30.160.60:FF:000690">
    <property type="entry name" value="Zinc finger protein 354C"/>
    <property type="match status" value="1"/>
</dbReference>
<feature type="region of interest" description="Disordered" evidence="6">
    <location>
        <begin position="244"/>
        <end position="293"/>
    </location>
</feature>
<feature type="compositionally biased region" description="Polar residues" evidence="6">
    <location>
        <begin position="279"/>
        <end position="291"/>
    </location>
</feature>
<keyword evidence="4" id="KW-0862">Zinc</keyword>
<dbReference type="PROSITE" id="PS50157">
    <property type="entry name" value="ZINC_FINGER_C2H2_2"/>
    <property type="match status" value="3"/>
</dbReference>
<feature type="compositionally biased region" description="Polar residues" evidence="6">
    <location>
        <begin position="218"/>
        <end position="227"/>
    </location>
</feature>
<evidence type="ECO:0000256" key="1">
    <source>
        <dbReference type="ARBA" id="ARBA00022723"/>
    </source>
</evidence>
<accession>G3ANN8</accession>
<evidence type="ECO:0000256" key="5">
    <source>
        <dbReference type="PROSITE-ProRule" id="PRU00042"/>
    </source>
</evidence>
<feature type="compositionally biased region" description="Polar residues" evidence="6">
    <location>
        <begin position="244"/>
        <end position="256"/>
    </location>
</feature>
<gene>
    <name evidence="8" type="ORF">SPAPADRAFT_51111</name>
</gene>
<dbReference type="PANTHER" id="PTHR19818:SF144">
    <property type="entry name" value="METALLOTHIONEIN EXPRESSION ACTIVATOR-RELATED"/>
    <property type="match status" value="1"/>
</dbReference>
<dbReference type="InParanoid" id="G3ANN8"/>
<keyword evidence="3 5" id="KW-0863">Zinc-finger</keyword>
<sequence>MGFELPGDRSRIFEGSSQSQPRPELEPSSSPRPTLPPIQQLTSGYPIAPIYAVLDGTPSNETSQPSGNVHSCESTPVPTGHTPEASISDATKPSLPKKYFCKICKQGFTRKHNMVSHELIHSSLKPHICAVCNLKFRRIHDLKRHEKLHMGEKPYACDRCSRRFARADALTRHQNSVNACSGSLSKGKRHLVDGQASRYVDGKDIDGSARSGGDYIQEPNNKSTSPVITPIHGASSVSLMNGESSSIHLSNQGTTFHHSREEEGKPQLPHYHQPPNQLPVPNNISYPSGSGHSLPVQHVAGPIPMHPSQYYNPPIYNSYTIPQMNNSGQINSAPFMNSGPHMNNVPHINNVSHMNNISHMNNLPHLNNVPHMNNVVQGDGSPMNNVILSGRPISPTMQSDHPGSPGVTFPHKHQLPIQSHVQPGTVTRVLSLPPPSQLAVIPSPTHPSQFFNASQQHQHMNGFIPSQPVHSGSQSQSQSHPGDSANLAVGESEVRDGVYIPYSRYQDLVSHAQTLQDELFRMNNRISHLEKDTKDNPK</sequence>